<proteinExistence type="predicted"/>
<dbReference type="PANTHER" id="PTHR28661">
    <property type="entry name" value="SJOEGREN SYNDROME NUCLEAR AUTOANTIGEN 1"/>
    <property type="match status" value="1"/>
</dbReference>
<gene>
    <name evidence="2" type="ORF">ACHAW5_001583</name>
</gene>
<evidence type="ECO:0000256" key="1">
    <source>
        <dbReference type="SAM" id="Coils"/>
    </source>
</evidence>
<reference evidence="2 3" key="1">
    <citation type="submission" date="2024-10" db="EMBL/GenBank/DDBJ databases">
        <title>Updated reference genomes for cyclostephanoid diatoms.</title>
        <authorList>
            <person name="Roberts W.R."/>
            <person name="Alverson A.J."/>
        </authorList>
    </citation>
    <scope>NUCLEOTIDE SEQUENCE [LARGE SCALE GENOMIC DNA]</scope>
    <source>
        <strain evidence="2 3">AJA276-08</strain>
    </source>
</reference>
<keyword evidence="3" id="KW-1185">Reference proteome</keyword>
<dbReference type="AlphaFoldDB" id="A0ABD3NI58"/>
<dbReference type="EMBL" id="JALLAZ020001408">
    <property type="protein sequence ID" value="KAL3775564.1"/>
    <property type="molecule type" value="Genomic_DNA"/>
</dbReference>
<protein>
    <submittedName>
        <fullName evidence="2">Uncharacterized protein</fullName>
    </submittedName>
</protein>
<feature type="coiled-coil region" evidence="1">
    <location>
        <begin position="15"/>
        <end position="63"/>
    </location>
</feature>
<dbReference type="InterPro" id="IPR033362">
    <property type="entry name" value="SSNA1_fam"/>
</dbReference>
<dbReference type="Proteomes" id="UP001530315">
    <property type="component" value="Unassembled WGS sequence"/>
</dbReference>
<comment type="caution">
    <text evidence="2">The sequence shown here is derived from an EMBL/GenBank/DDBJ whole genome shotgun (WGS) entry which is preliminary data.</text>
</comment>
<sequence>MSAARNYPSEMMTGINQLKEMLDNVSSQIDAEKAIYNKLKDEIATLNERLAKSQANLDVLLESRDAYTKSVEECELVYNKINESSQNLLNVIMRDTKSIQKNFKARKYP</sequence>
<evidence type="ECO:0000313" key="3">
    <source>
        <dbReference type="Proteomes" id="UP001530315"/>
    </source>
</evidence>
<accession>A0ABD3NI58</accession>
<keyword evidence="1" id="KW-0175">Coiled coil</keyword>
<dbReference type="PANTHER" id="PTHR28661:SF1">
    <property type="entry name" value="MICROTUBULE NUCLEATION FACTOR SSNA1"/>
    <property type="match status" value="1"/>
</dbReference>
<evidence type="ECO:0000313" key="2">
    <source>
        <dbReference type="EMBL" id="KAL3775564.1"/>
    </source>
</evidence>
<organism evidence="2 3">
    <name type="scientific">Stephanodiscus triporus</name>
    <dbReference type="NCBI Taxonomy" id="2934178"/>
    <lineage>
        <taxon>Eukaryota</taxon>
        <taxon>Sar</taxon>
        <taxon>Stramenopiles</taxon>
        <taxon>Ochrophyta</taxon>
        <taxon>Bacillariophyta</taxon>
        <taxon>Coscinodiscophyceae</taxon>
        <taxon>Thalassiosirophycidae</taxon>
        <taxon>Stephanodiscales</taxon>
        <taxon>Stephanodiscaceae</taxon>
        <taxon>Stephanodiscus</taxon>
    </lineage>
</organism>
<name>A0ABD3NI58_9STRA</name>